<dbReference type="GO" id="GO:0005737">
    <property type="term" value="C:cytoplasm"/>
    <property type="evidence" value="ECO:0007669"/>
    <property type="project" value="UniProtKB-SubCell"/>
</dbReference>
<feature type="domain" description="Deacetylase sirtuin-type" evidence="7">
    <location>
        <begin position="1"/>
        <end position="273"/>
    </location>
</feature>
<dbReference type="InterPro" id="IPR003000">
    <property type="entry name" value="Sirtuin"/>
</dbReference>
<dbReference type="PANTHER" id="PTHR11085:SF10">
    <property type="entry name" value="NAD-DEPENDENT PROTEIN DEACYLASE SIRTUIN-5, MITOCHONDRIAL-RELATED"/>
    <property type="match status" value="1"/>
</dbReference>
<feature type="binding site" evidence="5 6">
    <location>
        <position position="130"/>
    </location>
    <ligand>
        <name>Zn(2+)</name>
        <dbReference type="ChEBI" id="CHEBI:29105"/>
    </ligand>
</feature>
<comment type="catalytic activity">
    <reaction evidence="5">
        <text>N(6)-acetyl-L-lysyl-[protein] + NAD(+) + H2O = 2''-O-acetyl-ADP-D-ribose + nicotinamide + L-lysyl-[protein]</text>
        <dbReference type="Rhea" id="RHEA:43636"/>
        <dbReference type="Rhea" id="RHEA-COMP:9752"/>
        <dbReference type="Rhea" id="RHEA-COMP:10731"/>
        <dbReference type="ChEBI" id="CHEBI:15377"/>
        <dbReference type="ChEBI" id="CHEBI:17154"/>
        <dbReference type="ChEBI" id="CHEBI:29969"/>
        <dbReference type="ChEBI" id="CHEBI:57540"/>
        <dbReference type="ChEBI" id="CHEBI:61930"/>
        <dbReference type="ChEBI" id="CHEBI:83767"/>
        <dbReference type="EC" id="2.3.1.286"/>
    </reaction>
</comment>
<comment type="caution">
    <text evidence="5">Lacks conserved residue(s) required for the propagation of feature annotation.</text>
</comment>
<organism evidence="8 9">
    <name type="scientific">Bradyrhizobium cytisi</name>
    <dbReference type="NCBI Taxonomy" id="515489"/>
    <lineage>
        <taxon>Bacteria</taxon>
        <taxon>Pseudomonadati</taxon>
        <taxon>Pseudomonadota</taxon>
        <taxon>Alphaproteobacteria</taxon>
        <taxon>Hyphomicrobiales</taxon>
        <taxon>Nitrobacteraceae</taxon>
        <taxon>Bradyrhizobium</taxon>
    </lineage>
</organism>
<dbReference type="GO" id="GO:0070403">
    <property type="term" value="F:NAD+ binding"/>
    <property type="evidence" value="ECO:0007669"/>
    <property type="project" value="UniProtKB-UniRule"/>
</dbReference>
<reference evidence="8 9" key="1">
    <citation type="submission" date="2019-08" db="EMBL/GenBank/DDBJ databases">
        <title>Bradyrhizobium hipponensis sp. nov., a rhizobium isolated from a Lupinus angustifolius root nodule in Tunisia.</title>
        <authorList>
            <person name="Off K."/>
            <person name="Rejili M."/>
            <person name="Mars M."/>
            <person name="Brachmann A."/>
            <person name="Marin M."/>
        </authorList>
    </citation>
    <scope>NUCLEOTIDE SEQUENCE [LARGE SCALE GENOMIC DNA]</scope>
    <source>
        <strain evidence="8 9">CTAW11</strain>
    </source>
</reference>
<keyword evidence="5" id="KW-0963">Cytoplasm</keyword>
<comment type="caution">
    <text evidence="8">The sequence shown here is derived from an EMBL/GenBank/DDBJ whole genome shotgun (WGS) entry which is preliminary data.</text>
</comment>
<evidence type="ECO:0000256" key="5">
    <source>
        <dbReference type="HAMAP-Rule" id="MF_01967"/>
    </source>
</evidence>
<dbReference type="EMBL" id="VSSR01000045">
    <property type="protein sequence ID" value="TYL79436.1"/>
    <property type="molecule type" value="Genomic_DNA"/>
</dbReference>
<comment type="similarity">
    <text evidence="5">Belongs to the sirtuin family. Class II subfamily.</text>
</comment>
<gene>
    <name evidence="5" type="primary">cobB</name>
    <name evidence="8" type="ORF">FXB38_27285</name>
</gene>
<name>A0A5S4WB78_9BRAD</name>
<feature type="binding site" evidence="5">
    <location>
        <position position="265"/>
    </location>
    <ligand>
        <name>NAD(+)</name>
        <dbReference type="ChEBI" id="CHEBI:57540"/>
    </ligand>
</feature>
<keyword evidence="4 5" id="KW-0520">NAD</keyword>
<feature type="binding site" evidence="5 6">
    <location>
        <position position="184"/>
    </location>
    <ligand>
        <name>Zn(2+)</name>
        <dbReference type="ChEBI" id="CHEBI:29105"/>
    </ligand>
</feature>
<feature type="binding site" evidence="5">
    <location>
        <begin position="247"/>
        <end position="249"/>
    </location>
    <ligand>
        <name>NAD(+)</name>
        <dbReference type="ChEBI" id="CHEBI:57540"/>
    </ligand>
</feature>
<dbReference type="Gene3D" id="3.40.50.1220">
    <property type="entry name" value="TPP-binding domain"/>
    <property type="match status" value="1"/>
</dbReference>
<feature type="binding site" evidence="5">
    <location>
        <begin position="104"/>
        <end position="107"/>
    </location>
    <ligand>
        <name>NAD(+)</name>
        <dbReference type="ChEBI" id="CHEBI:57540"/>
    </ligand>
</feature>
<dbReference type="OrthoDB" id="9800582at2"/>
<feature type="binding site" evidence="5 6">
    <location>
        <position position="133"/>
    </location>
    <ligand>
        <name>Zn(2+)</name>
        <dbReference type="ChEBI" id="CHEBI:29105"/>
    </ligand>
</feature>
<dbReference type="HAMAP" id="MF_01967">
    <property type="entry name" value="Sirtuin_ClassII"/>
    <property type="match status" value="1"/>
</dbReference>
<proteinExistence type="inferred from homology"/>
<comment type="function">
    <text evidence="5">NAD-dependent protein deacetylase which modulates the activities of several enzymes which are inactive in their acetylated form.</text>
</comment>
<keyword evidence="1 5" id="KW-0808">Transferase</keyword>
<dbReference type="InterPro" id="IPR050134">
    <property type="entry name" value="NAD-dep_sirtuin_deacylases"/>
</dbReference>
<protein>
    <recommendedName>
        <fullName evidence="5">NAD-dependent protein deacetylase</fullName>
        <ecNumber evidence="5">2.3.1.286</ecNumber>
    </recommendedName>
    <alternativeName>
        <fullName evidence="5">Regulatory protein SIR2 homolog</fullName>
    </alternativeName>
</protein>
<evidence type="ECO:0000256" key="3">
    <source>
        <dbReference type="ARBA" id="ARBA00022833"/>
    </source>
</evidence>
<keyword evidence="3 5" id="KW-0862">Zinc</keyword>
<feature type="binding site" evidence="5">
    <location>
        <begin position="221"/>
        <end position="223"/>
    </location>
    <ligand>
        <name>NAD(+)</name>
        <dbReference type="ChEBI" id="CHEBI:57540"/>
    </ligand>
</feature>
<evidence type="ECO:0000256" key="6">
    <source>
        <dbReference type="PROSITE-ProRule" id="PRU00236"/>
    </source>
</evidence>
<dbReference type="NCBIfam" id="NF003738">
    <property type="entry name" value="PRK05333.1"/>
    <property type="match status" value="1"/>
</dbReference>
<dbReference type="Proteomes" id="UP000324853">
    <property type="component" value="Unassembled WGS sequence"/>
</dbReference>
<dbReference type="PROSITE" id="PS50305">
    <property type="entry name" value="SIRTUIN"/>
    <property type="match status" value="1"/>
</dbReference>
<sequence length="273" mass="30064">MAKPPLANPPLEDFVGRHENLFLLTGAGCSTNSGIPDYRDSHGNWKRTQPVNFQAFMSEEQTRQRYWARSLIGWRRFGQARPNDAHHALARLEASGRCGMLLTQNVDRLHQSAGHRQVIDLHGRLDLVRCMGCGAKTPRNEFQDALGRANAEWLTLDAADAPDGDADLEHADFSSFKVPPCEACGGILKPDVVFFGENVPRDVVATAQDHLSQADAMLIVGSSLMVYSGFRFVKAAADRQIPIAAVNLGRTRADDLLTLKVEERCEAALAFLL</sequence>
<comment type="cofactor">
    <cofactor evidence="5">
        <name>Zn(2+)</name>
        <dbReference type="ChEBI" id="CHEBI:29105"/>
    </cofactor>
    <text evidence="5">Binds 1 zinc ion per subunit.</text>
</comment>
<feature type="binding site" evidence="5 6">
    <location>
        <position position="181"/>
    </location>
    <ligand>
        <name>Zn(2+)</name>
        <dbReference type="ChEBI" id="CHEBI:29105"/>
    </ligand>
</feature>
<dbReference type="InterPro" id="IPR026590">
    <property type="entry name" value="Ssirtuin_cat_dom"/>
</dbReference>
<dbReference type="RefSeq" id="WP_148754028.1">
    <property type="nucleotide sequence ID" value="NZ_VSSR01000045.1"/>
</dbReference>
<keyword evidence="2 5" id="KW-0479">Metal-binding</keyword>
<dbReference type="Gene3D" id="3.30.1600.10">
    <property type="entry name" value="SIR2/SIRT2 'Small Domain"/>
    <property type="match status" value="1"/>
</dbReference>
<evidence type="ECO:0000256" key="2">
    <source>
        <dbReference type="ARBA" id="ARBA00022723"/>
    </source>
</evidence>
<dbReference type="EC" id="2.3.1.286" evidence="5"/>
<evidence type="ECO:0000256" key="4">
    <source>
        <dbReference type="ARBA" id="ARBA00023027"/>
    </source>
</evidence>
<dbReference type="GO" id="GO:0017136">
    <property type="term" value="F:histone deacetylase activity, NAD-dependent"/>
    <property type="evidence" value="ECO:0007669"/>
    <property type="project" value="TreeGrafter"/>
</dbReference>
<evidence type="ECO:0000313" key="8">
    <source>
        <dbReference type="EMBL" id="TYL79436.1"/>
    </source>
</evidence>
<evidence type="ECO:0000259" key="7">
    <source>
        <dbReference type="PROSITE" id="PS50305"/>
    </source>
</evidence>
<accession>A0A5S4WB78</accession>
<dbReference type="InterPro" id="IPR026591">
    <property type="entry name" value="Sirtuin_cat_small_dom_sf"/>
</dbReference>
<feature type="active site" description="Proton acceptor" evidence="5 6">
    <location>
        <position position="122"/>
    </location>
</feature>
<dbReference type="GO" id="GO:0008270">
    <property type="term" value="F:zinc ion binding"/>
    <property type="evidence" value="ECO:0007669"/>
    <property type="project" value="UniProtKB-UniRule"/>
</dbReference>
<dbReference type="PANTHER" id="PTHR11085">
    <property type="entry name" value="NAD-DEPENDENT PROTEIN DEACYLASE SIRTUIN-5, MITOCHONDRIAL-RELATED"/>
    <property type="match status" value="1"/>
</dbReference>
<dbReference type="CDD" id="cd01409">
    <property type="entry name" value="SIRT4"/>
    <property type="match status" value="1"/>
</dbReference>
<evidence type="ECO:0000256" key="1">
    <source>
        <dbReference type="ARBA" id="ARBA00022679"/>
    </source>
</evidence>
<dbReference type="InterPro" id="IPR026587">
    <property type="entry name" value="Sirtuin_class_II"/>
</dbReference>
<dbReference type="AlphaFoldDB" id="A0A5S4WB78"/>
<dbReference type="Pfam" id="PF02146">
    <property type="entry name" value="SIR2"/>
    <property type="match status" value="1"/>
</dbReference>
<dbReference type="SUPFAM" id="SSF52467">
    <property type="entry name" value="DHS-like NAD/FAD-binding domain"/>
    <property type="match status" value="1"/>
</dbReference>
<comment type="subcellular location">
    <subcellularLocation>
        <location evidence="5">Cytoplasm</location>
    </subcellularLocation>
</comment>
<dbReference type="InterPro" id="IPR029035">
    <property type="entry name" value="DHS-like_NAD/FAD-binding_dom"/>
</dbReference>
<keyword evidence="9" id="KW-1185">Reference proteome</keyword>
<evidence type="ECO:0000313" key="9">
    <source>
        <dbReference type="Proteomes" id="UP000324853"/>
    </source>
</evidence>